<gene>
    <name evidence="1" type="ORF">MILVUS5_LOCUS20943</name>
</gene>
<dbReference type="EMBL" id="CASHSV030000206">
    <property type="protein sequence ID" value="CAJ2653642.1"/>
    <property type="molecule type" value="Genomic_DNA"/>
</dbReference>
<sequence length="695" mass="78730">MPVFLSANLAQDTLPRNVPSSDKEPEHEIEHSKVTEIIPKCCEFDNQINLLSEAYHLVYGGPINLLYDSPDLTEIKTPMNNTVLHIAALHGNDEIVTLIIEHAPKLLFKFNKNNDSVLHVAARGGHISTVQKLLATYANFERHVIKMAWLEYTKNVDDLEDYDGMSNMLEFVRKENAQGNTMLHEAMLCGNKYIGRDMIFQVCELHKTKDKCCYEYALDIVNDEKQSVLYLAVENEDEGAVKLILEKCPENDDKPEGLSPVVAAIMKRNQEMLRIILKKKPTWTHLMDTYKRLPLHYASSIGFLQGIDLLLDICKCCTIQRDKYGYFPIHLASQGGYVEVVKKLLEYCPDPTEMLDTSHERNILHIASNYGKHEMVRYILESDQIRELDKNHKMINQKDSEGNTPLHLAAKSCHSKTIFYLTWDKRVKVNVINQNNETALDVVNAISQLSYSSTRQQLTYIALNSAGAKPSFRRLALHDKMRQSDSTDSPNLKQGNEKVSSSEQHKGQSESNSNESIENVSNNTAQYFFRTGSNTYYKDRVDTLILVSTLIITASVAACFAVPGEADGKAHNLYHAMFQLFIFFITISLFSSISSTIILFWATLGLTQLATFSLNIVAPLLGIALISLTLAFMTGLYTVISKLTWLANLFLVVTVIFVVLVILLYIILFLPTSSTRKSLRYISYYPFLFLAWLAE</sequence>
<proteinExistence type="predicted"/>
<evidence type="ECO:0000313" key="1">
    <source>
        <dbReference type="EMBL" id="CAJ2653642.1"/>
    </source>
</evidence>
<evidence type="ECO:0000313" key="2">
    <source>
        <dbReference type="Proteomes" id="UP001177021"/>
    </source>
</evidence>
<comment type="caution">
    <text evidence="1">The sequence shown here is derived from an EMBL/GenBank/DDBJ whole genome shotgun (WGS) entry which is preliminary data.</text>
</comment>
<protein>
    <submittedName>
        <fullName evidence="1">Uncharacterized protein</fullName>
    </submittedName>
</protein>
<dbReference type="Proteomes" id="UP001177021">
    <property type="component" value="Unassembled WGS sequence"/>
</dbReference>
<name>A0ACB0KDK6_TRIPR</name>
<reference evidence="1" key="1">
    <citation type="submission" date="2023-10" db="EMBL/GenBank/DDBJ databases">
        <authorList>
            <person name="Rodriguez Cubillos JULIANA M."/>
            <person name="De Vega J."/>
        </authorList>
    </citation>
    <scope>NUCLEOTIDE SEQUENCE</scope>
</reference>
<keyword evidence="2" id="KW-1185">Reference proteome</keyword>
<organism evidence="1 2">
    <name type="scientific">Trifolium pratense</name>
    <name type="common">Red clover</name>
    <dbReference type="NCBI Taxonomy" id="57577"/>
    <lineage>
        <taxon>Eukaryota</taxon>
        <taxon>Viridiplantae</taxon>
        <taxon>Streptophyta</taxon>
        <taxon>Embryophyta</taxon>
        <taxon>Tracheophyta</taxon>
        <taxon>Spermatophyta</taxon>
        <taxon>Magnoliopsida</taxon>
        <taxon>eudicotyledons</taxon>
        <taxon>Gunneridae</taxon>
        <taxon>Pentapetalae</taxon>
        <taxon>rosids</taxon>
        <taxon>fabids</taxon>
        <taxon>Fabales</taxon>
        <taxon>Fabaceae</taxon>
        <taxon>Papilionoideae</taxon>
        <taxon>50 kb inversion clade</taxon>
        <taxon>NPAAA clade</taxon>
        <taxon>Hologalegina</taxon>
        <taxon>IRL clade</taxon>
        <taxon>Trifolieae</taxon>
        <taxon>Trifolium</taxon>
    </lineage>
</organism>
<accession>A0ACB0KDK6</accession>